<dbReference type="InterPro" id="IPR000524">
    <property type="entry name" value="Tscrpt_reg_HTH_GntR"/>
</dbReference>
<dbReference type="Pfam" id="PF07729">
    <property type="entry name" value="FCD"/>
    <property type="match status" value="1"/>
</dbReference>
<dbReference type="EMBL" id="BAAAVT010000003">
    <property type="protein sequence ID" value="GAA3053843.1"/>
    <property type="molecule type" value="Genomic_DNA"/>
</dbReference>
<keyword evidence="1" id="KW-0805">Transcription regulation</keyword>
<dbReference type="PANTHER" id="PTHR43537">
    <property type="entry name" value="TRANSCRIPTIONAL REGULATOR, GNTR FAMILY"/>
    <property type="match status" value="1"/>
</dbReference>
<dbReference type="InterPro" id="IPR008920">
    <property type="entry name" value="TF_FadR/GntR_C"/>
</dbReference>
<keyword evidence="6" id="KW-1185">Reference proteome</keyword>
<protein>
    <submittedName>
        <fullName evidence="5">FCD domain-containing protein</fullName>
    </submittedName>
</protein>
<dbReference type="Proteomes" id="UP001500236">
    <property type="component" value="Unassembled WGS sequence"/>
</dbReference>
<dbReference type="InterPro" id="IPR036388">
    <property type="entry name" value="WH-like_DNA-bd_sf"/>
</dbReference>
<comment type="caution">
    <text evidence="5">The sequence shown here is derived from an EMBL/GenBank/DDBJ whole genome shotgun (WGS) entry which is preliminary data.</text>
</comment>
<evidence type="ECO:0000313" key="5">
    <source>
        <dbReference type="EMBL" id="GAA3053843.1"/>
    </source>
</evidence>
<dbReference type="CDD" id="cd07377">
    <property type="entry name" value="WHTH_GntR"/>
    <property type="match status" value="1"/>
</dbReference>
<organism evidence="5 6">
    <name type="scientific">Nesterenkonia aethiopica</name>
    <dbReference type="NCBI Taxonomy" id="269144"/>
    <lineage>
        <taxon>Bacteria</taxon>
        <taxon>Bacillati</taxon>
        <taxon>Actinomycetota</taxon>
        <taxon>Actinomycetes</taxon>
        <taxon>Micrococcales</taxon>
        <taxon>Micrococcaceae</taxon>
        <taxon>Nesterenkonia</taxon>
    </lineage>
</organism>
<proteinExistence type="predicted"/>
<gene>
    <name evidence="5" type="ORF">GCM10010529_04820</name>
</gene>
<dbReference type="SUPFAM" id="SSF48008">
    <property type="entry name" value="GntR ligand-binding domain-like"/>
    <property type="match status" value="1"/>
</dbReference>
<evidence type="ECO:0000256" key="2">
    <source>
        <dbReference type="ARBA" id="ARBA00023125"/>
    </source>
</evidence>
<dbReference type="Gene3D" id="1.10.10.10">
    <property type="entry name" value="Winged helix-like DNA-binding domain superfamily/Winged helix DNA-binding domain"/>
    <property type="match status" value="1"/>
</dbReference>
<evidence type="ECO:0000259" key="4">
    <source>
        <dbReference type="PROSITE" id="PS50949"/>
    </source>
</evidence>
<keyword evidence="2" id="KW-0238">DNA-binding</keyword>
<dbReference type="InterPro" id="IPR036390">
    <property type="entry name" value="WH_DNA-bd_sf"/>
</dbReference>
<sequence>MRLAIWHADGMPDASSPAEPMASLTPVLGSVLGQARRGNVLEETIARVLRGIRLGTFAPGDKLPPERELAESLGVSRSTLRDALAELQTAGYLSVRRGRYGGTFVAEELPAPATSLGAEDAAAVDDVLTFRGVVEPAAAALAASATLSTAQRSALVQALDAVEAAEASQYRPLDARLHCLIAELSGSAMLSASVAEARAAASGLLDRIPFLDTNIAHSQEQHQGIVSAILQGDPVRAEELMREHLDGTASLLRGFLTESGSAPPPQP</sequence>
<name>A0ABP6LTM2_9MICC</name>
<evidence type="ECO:0000256" key="3">
    <source>
        <dbReference type="ARBA" id="ARBA00023163"/>
    </source>
</evidence>
<dbReference type="PANTHER" id="PTHR43537:SF24">
    <property type="entry name" value="GLUCONATE OPERON TRANSCRIPTIONAL REPRESSOR"/>
    <property type="match status" value="1"/>
</dbReference>
<dbReference type="Pfam" id="PF00392">
    <property type="entry name" value="GntR"/>
    <property type="match status" value="1"/>
</dbReference>
<reference evidence="6" key="1">
    <citation type="journal article" date="2019" name="Int. J. Syst. Evol. Microbiol.">
        <title>The Global Catalogue of Microorganisms (GCM) 10K type strain sequencing project: providing services to taxonomists for standard genome sequencing and annotation.</title>
        <authorList>
            <consortium name="The Broad Institute Genomics Platform"/>
            <consortium name="The Broad Institute Genome Sequencing Center for Infectious Disease"/>
            <person name="Wu L."/>
            <person name="Ma J."/>
        </authorList>
    </citation>
    <scope>NUCLEOTIDE SEQUENCE [LARGE SCALE GENOMIC DNA]</scope>
    <source>
        <strain evidence="6">JCM 14309</strain>
    </source>
</reference>
<feature type="domain" description="HTH gntR-type" evidence="4">
    <location>
        <begin position="38"/>
        <end position="108"/>
    </location>
</feature>
<dbReference type="PROSITE" id="PS50949">
    <property type="entry name" value="HTH_GNTR"/>
    <property type="match status" value="1"/>
</dbReference>
<evidence type="ECO:0000313" key="6">
    <source>
        <dbReference type="Proteomes" id="UP001500236"/>
    </source>
</evidence>
<dbReference type="SMART" id="SM00895">
    <property type="entry name" value="FCD"/>
    <property type="match status" value="1"/>
</dbReference>
<keyword evidence="3" id="KW-0804">Transcription</keyword>
<evidence type="ECO:0000256" key="1">
    <source>
        <dbReference type="ARBA" id="ARBA00023015"/>
    </source>
</evidence>
<dbReference type="SUPFAM" id="SSF46785">
    <property type="entry name" value="Winged helix' DNA-binding domain"/>
    <property type="match status" value="1"/>
</dbReference>
<dbReference type="Gene3D" id="1.20.120.530">
    <property type="entry name" value="GntR ligand-binding domain-like"/>
    <property type="match status" value="1"/>
</dbReference>
<accession>A0ABP6LTM2</accession>
<dbReference type="SMART" id="SM00345">
    <property type="entry name" value="HTH_GNTR"/>
    <property type="match status" value="1"/>
</dbReference>
<dbReference type="PRINTS" id="PR00035">
    <property type="entry name" value="HTHGNTR"/>
</dbReference>
<dbReference type="InterPro" id="IPR011711">
    <property type="entry name" value="GntR_C"/>
</dbReference>